<gene>
    <name evidence="5" type="ORF">NBO_76g0012</name>
</gene>
<keyword evidence="2" id="KW-0378">Hydrolase</keyword>
<reference evidence="5 6" key="1">
    <citation type="journal article" date="2013" name="BMC Genomics">
        <title>Comparative genomics of parasitic silkworm microsporidia reveal an association between genome expansion and host adaptation.</title>
        <authorList>
            <person name="Pan G."/>
            <person name="Xu J."/>
            <person name="Li T."/>
            <person name="Xia Q."/>
            <person name="Liu S.L."/>
            <person name="Zhang G."/>
            <person name="Li S."/>
            <person name="Li C."/>
            <person name="Liu H."/>
            <person name="Yang L."/>
            <person name="Liu T."/>
            <person name="Zhang X."/>
            <person name="Wu Z."/>
            <person name="Fan W."/>
            <person name="Dang X."/>
            <person name="Xiang H."/>
            <person name="Tao M."/>
            <person name="Li Y."/>
            <person name="Hu J."/>
            <person name="Li Z."/>
            <person name="Lin L."/>
            <person name="Luo J."/>
            <person name="Geng L."/>
            <person name="Wang L."/>
            <person name="Long M."/>
            <person name="Wan Y."/>
            <person name="He N."/>
            <person name="Zhang Z."/>
            <person name="Lu C."/>
            <person name="Keeling P.J."/>
            <person name="Wang J."/>
            <person name="Xiang Z."/>
            <person name="Zhou Z."/>
        </authorList>
    </citation>
    <scope>NUCLEOTIDE SEQUENCE [LARGE SCALE GENOMIC DNA]</scope>
    <source>
        <strain evidence="6">CQ1 / CVCC 102059</strain>
    </source>
</reference>
<keyword evidence="4" id="KW-0812">Transmembrane</keyword>
<dbReference type="Proteomes" id="UP000016927">
    <property type="component" value="Unassembled WGS sequence"/>
</dbReference>
<feature type="transmembrane region" description="Helical" evidence="4">
    <location>
        <begin position="62"/>
        <end position="85"/>
    </location>
</feature>
<feature type="transmembrane region" description="Helical" evidence="4">
    <location>
        <begin position="12"/>
        <end position="42"/>
    </location>
</feature>
<keyword evidence="4" id="KW-0472">Membrane</keyword>
<evidence type="ECO:0000313" key="6">
    <source>
        <dbReference type="Proteomes" id="UP000016927"/>
    </source>
</evidence>
<name>R0KT68_NOSB1</name>
<dbReference type="SUPFAM" id="SSF102462">
    <property type="entry name" value="Peptidyl-tRNA hydrolase II"/>
    <property type="match status" value="1"/>
</dbReference>
<protein>
    <recommendedName>
        <fullName evidence="1">peptidyl-tRNA hydrolase</fullName>
        <ecNumber evidence="1">3.1.1.29</ecNumber>
    </recommendedName>
</protein>
<dbReference type="Pfam" id="PF01981">
    <property type="entry name" value="PTH2"/>
    <property type="match status" value="1"/>
</dbReference>
<dbReference type="EMBL" id="KB908984">
    <property type="protein sequence ID" value="EOB13407.1"/>
    <property type="molecule type" value="Genomic_DNA"/>
</dbReference>
<keyword evidence="4" id="KW-1133">Transmembrane helix</keyword>
<dbReference type="InterPro" id="IPR023476">
    <property type="entry name" value="Pep_tRNA_hydro_II_dom_sf"/>
</dbReference>
<dbReference type="Gene3D" id="3.40.1490.10">
    <property type="entry name" value="Bit1"/>
    <property type="match status" value="1"/>
</dbReference>
<keyword evidence="6" id="KW-1185">Reference proteome</keyword>
<evidence type="ECO:0000256" key="2">
    <source>
        <dbReference type="ARBA" id="ARBA00022801"/>
    </source>
</evidence>
<dbReference type="GO" id="GO:0004045">
    <property type="term" value="F:peptidyl-tRNA hydrolase activity"/>
    <property type="evidence" value="ECO:0007669"/>
    <property type="project" value="UniProtKB-EC"/>
</dbReference>
<dbReference type="AlphaFoldDB" id="R0KT68"/>
<comment type="catalytic activity">
    <reaction evidence="3">
        <text>an N-acyl-L-alpha-aminoacyl-tRNA + H2O = an N-acyl-L-amino acid + a tRNA + H(+)</text>
        <dbReference type="Rhea" id="RHEA:54448"/>
        <dbReference type="Rhea" id="RHEA-COMP:10123"/>
        <dbReference type="Rhea" id="RHEA-COMP:13883"/>
        <dbReference type="ChEBI" id="CHEBI:15377"/>
        <dbReference type="ChEBI" id="CHEBI:15378"/>
        <dbReference type="ChEBI" id="CHEBI:59874"/>
        <dbReference type="ChEBI" id="CHEBI:78442"/>
        <dbReference type="ChEBI" id="CHEBI:138191"/>
        <dbReference type="EC" id="3.1.1.29"/>
    </reaction>
</comment>
<evidence type="ECO:0000256" key="3">
    <source>
        <dbReference type="ARBA" id="ARBA00048707"/>
    </source>
</evidence>
<evidence type="ECO:0000256" key="1">
    <source>
        <dbReference type="ARBA" id="ARBA00013260"/>
    </source>
</evidence>
<dbReference type="EC" id="3.1.1.29" evidence="1"/>
<accession>R0KT68</accession>
<evidence type="ECO:0000313" key="5">
    <source>
        <dbReference type="EMBL" id="EOB13407.1"/>
    </source>
</evidence>
<evidence type="ECO:0000256" key="4">
    <source>
        <dbReference type="SAM" id="Phobius"/>
    </source>
</evidence>
<dbReference type="VEuPathDB" id="MicrosporidiaDB:NBO_76g0012"/>
<organism evidence="5 6">
    <name type="scientific">Nosema bombycis (strain CQ1 / CVCC 102059)</name>
    <name type="common">Microsporidian parasite</name>
    <name type="synonym">Pebrine of silkworm</name>
    <dbReference type="NCBI Taxonomy" id="578461"/>
    <lineage>
        <taxon>Eukaryota</taxon>
        <taxon>Fungi</taxon>
        <taxon>Fungi incertae sedis</taxon>
        <taxon>Microsporidia</taxon>
        <taxon>Nosematidae</taxon>
        <taxon>Nosema</taxon>
    </lineage>
</organism>
<dbReference type="InterPro" id="IPR002833">
    <property type="entry name" value="PTH2"/>
</dbReference>
<dbReference type="OrthoDB" id="1733656at2759"/>
<dbReference type="OMA" id="MKECFIN"/>
<proteinExistence type="predicted"/>
<sequence length="204" mass="23237">MVFKTTISIGMVFIATISIATISITTVFITTISIATIFIATISSILLPNPLNFITAFLPPTFPFFLMNEFFYFSIIVILLSYIFLTRKKKKSKKFNKHPSGDYVLKIVINKEKRKENLKIIETLKRAVFEIAPSLFEDSSLYNKWKLCGEGKVVLVGDLSEFKTIKQKSKEENIPCSNYEDLLLMIGPGLKSKINEFTGHLKLY</sequence>
<dbReference type="HOGENOM" id="CLU_116393_0_0_1"/>